<keyword evidence="8 10" id="KW-0239">DNA-directed DNA polymerase</keyword>
<dbReference type="GO" id="GO:0003887">
    <property type="term" value="F:DNA-directed DNA polymerase activity"/>
    <property type="evidence" value="ECO:0007669"/>
    <property type="project" value="UniProtKB-UniRule"/>
</dbReference>
<keyword evidence="4 10" id="KW-0963">Cytoplasm</keyword>
<dbReference type="PIRSF" id="PIRSF000804">
    <property type="entry name" value="DNA_pol_III_b"/>
    <property type="match status" value="1"/>
</dbReference>
<gene>
    <name evidence="14" type="primary">dnaN</name>
    <name evidence="14" type="ORF">Pan216_00020</name>
</gene>
<dbReference type="PANTHER" id="PTHR30478:SF0">
    <property type="entry name" value="BETA SLIDING CLAMP"/>
    <property type="match status" value="1"/>
</dbReference>
<keyword evidence="6 10" id="KW-0548">Nucleotidyltransferase</keyword>
<dbReference type="GO" id="GO:0008408">
    <property type="term" value="F:3'-5' exonuclease activity"/>
    <property type="evidence" value="ECO:0007669"/>
    <property type="project" value="InterPro"/>
</dbReference>
<comment type="function">
    <text evidence="10">Confers DNA tethering and processivity to DNA polymerases and other proteins. Acts as a clamp, forming a ring around DNA (a reaction catalyzed by the clamp-loading complex) which diffuses in an ATP-independent manner freely and bidirectionally along dsDNA. Initially characterized for its ability to contact the catalytic subunit of DNA polymerase III (Pol III), a complex, multichain enzyme responsible for most of the replicative synthesis in bacteria; Pol III exhibits 3'-5' exonuclease proofreading activity. The beta chain is required for initiation of replication as well as for processivity of DNA replication.</text>
</comment>
<dbReference type="InterPro" id="IPR046938">
    <property type="entry name" value="DNA_clamp_sf"/>
</dbReference>
<feature type="domain" description="DNA polymerase III beta sliding clamp C-terminal" evidence="13">
    <location>
        <begin position="247"/>
        <end position="364"/>
    </location>
</feature>
<dbReference type="CDD" id="cd00140">
    <property type="entry name" value="beta_clamp"/>
    <property type="match status" value="1"/>
</dbReference>
<evidence type="ECO:0000259" key="12">
    <source>
        <dbReference type="Pfam" id="PF02767"/>
    </source>
</evidence>
<evidence type="ECO:0000256" key="3">
    <source>
        <dbReference type="ARBA" id="ARBA00021035"/>
    </source>
</evidence>
<dbReference type="EMBL" id="CP036279">
    <property type="protein sequence ID" value="QDU59175.1"/>
    <property type="molecule type" value="Genomic_DNA"/>
</dbReference>
<evidence type="ECO:0000256" key="6">
    <source>
        <dbReference type="ARBA" id="ARBA00022695"/>
    </source>
</evidence>
<reference evidence="14 15" key="1">
    <citation type="submission" date="2019-02" db="EMBL/GenBank/DDBJ databases">
        <title>Deep-cultivation of Planctomycetes and their phenomic and genomic characterization uncovers novel biology.</title>
        <authorList>
            <person name="Wiegand S."/>
            <person name="Jogler M."/>
            <person name="Boedeker C."/>
            <person name="Pinto D."/>
            <person name="Vollmers J."/>
            <person name="Rivas-Marin E."/>
            <person name="Kohn T."/>
            <person name="Peeters S.H."/>
            <person name="Heuer A."/>
            <person name="Rast P."/>
            <person name="Oberbeckmann S."/>
            <person name="Bunk B."/>
            <person name="Jeske O."/>
            <person name="Meyerdierks A."/>
            <person name="Storesund J.E."/>
            <person name="Kallscheuer N."/>
            <person name="Luecker S."/>
            <person name="Lage O.M."/>
            <person name="Pohl T."/>
            <person name="Merkel B.J."/>
            <person name="Hornburger P."/>
            <person name="Mueller R.-W."/>
            <person name="Bruemmer F."/>
            <person name="Labrenz M."/>
            <person name="Spormann A.M."/>
            <person name="Op den Camp H."/>
            <person name="Overmann J."/>
            <person name="Amann R."/>
            <person name="Jetten M.S.M."/>
            <person name="Mascher T."/>
            <person name="Medema M.H."/>
            <person name="Devos D.P."/>
            <person name="Kaster A.-K."/>
            <person name="Ovreas L."/>
            <person name="Rohde M."/>
            <person name="Galperin M.Y."/>
            <person name="Jogler C."/>
        </authorList>
    </citation>
    <scope>NUCLEOTIDE SEQUENCE [LARGE SCALE GENOMIC DNA]</scope>
    <source>
        <strain evidence="14 15">Pan216</strain>
    </source>
</reference>
<dbReference type="Gene3D" id="3.70.10.10">
    <property type="match status" value="1"/>
</dbReference>
<keyword evidence="9" id="KW-0238">DNA-binding</keyword>
<keyword evidence="15" id="KW-1185">Reference proteome</keyword>
<dbReference type="Gene3D" id="3.10.150.10">
    <property type="entry name" value="DNA Polymerase III, subunit A, domain 2"/>
    <property type="match status" value="1"/>
</dbReference>
<dbReference type="SMART" id="SM00480">
    <property type="entry name" value="POL3Bc"/>
    <property type="match status" value="1"/>
</dbReference>
<dbReference type="Proteomes" id="UP000317093">
    <property type="component" value="Chromosome"/>
</dbReference>
<evidence type="ECO:0000256" key="2">
    <source>
        <dbReference type="ARBA" id="ARBA00010752"/>
    </source>
</evidence>
<evidence type="ECO:0000313" key="15">
    <source>
        <dbReference type="Proteomes" id="UP000317093"/>
    </source>
</evidence>
<comment type="subunit">
    <text evidence="10">Forms a ring-shaped head-to-tail homodimer around DNA.</text>
</comment>
<keyword evidence="7 10" id="KW-0235">DNA replication</keyword>
<evidence type="ECO:0000259" key="11">
    <source>
        <dbReference type="Pfam" id="PF00712"/>
    </source>
</evidence>
<dbReference type="InterPro" id="IPR022634">
    <property type="entry name" value="DNA_polIII_beta_N"/>
</dbReference>
<dbReference type="InterPro" id="IPR001001">
    <property type="entry name" value="DNA_polIII_beta"/>
</dbReference>
<keyword evidence="5 10" id="KW-0808">Transferase</keyword>
<evidence type="ECO:0000256" key="1">
    <source>
        <dbReference type="ARBA" id="ARBA00004496"/>
    </source>
</evidence>
<protein>
    <recommendedName>
        <fullName evidence="3 10">Beta sliding clamp</fullName>
    </recommendedName>
</protein>
<evidence type="ECO:0000256" key="8">
    <source>
        <dbReference type="ARBA" id="ARBA00022932"/>
    </source>
</evidence>
<comment type="subcellular location">
    <subcellularLocation>
        <location evidence="1 10">Cytoplasm</location>
    </subcellularLocation>
</comment>
<proteinExistence type="inferred from homology"/>
<dbReference type="KEGG" id="knv:Pan216_00020"/>
<dbReference type="InterPro" id="IPR022635">
    <property type="entry name" value="DNA_polIII_beta_C"/>
</dbReference>
<organism evidence="14 15">
    <name type="scientific">Kolteria novifilia</name>
    <dbReference type="NCBI Taxonomy" id="2527975"/>
    <lineage>
        <taxon>Bacteria</taxon>
        <taxon>Pseudomonadati</taxon>
        <taxon>Planctomycetota</taxon>
        <taxon>Planctomycetia</taxon>
        <taxon>Kolteriales</taxon>
        <taxon>Kolteriaceae</taxon>
        <taxon>Kolteria</taxon>
    </lineage>
</organism>
<dbReference type="GO" id="GO:0006271">
    <property type="term" value="P:DNA strand elongation involved in DNA replication"/>
    <property type="evidence" value="ECO:0007669"/>
    <property type="project" value="TreeGrafter"/>
</dbReference>
<dbReference type="Pfam" id="PF02767">
    <property type="entry name" value="DNA_pol3_beta_2"/>
    <property type="match status" value="1"/>
</dbReference>
<evidence type="ECO:0000256" key="10">
    <source>
        <dbReference type="PIRNR" id="PIRNR000804"/>
    </source>
</evidence>
<evidence type="ECO:0000256" key="9">
    <source>
        <dbReference type="ARBA" id="ARBA00023125"/>
    </source>
</evidence>
<evidence type="ECO:0000256" key="4">
    <source>
        <dbReference type="ARBA" id="ARBA00022490"/>
    </source>
</evidence>
<comment type="similarity">
    <text evidence="2 10">Belongs to the beta sliding clamp family.</text>
</comment>
<name>A0A518AWQ9_9BACT</name>
<dbReference type="Pfam" id="PF00712">
    <property type="entry name" value="DNA_pol3_beta"/>
    <property type="match status" value="1"/>
</dbReference>
<dbReference type="AlphaFoldDB" id="A0A518AWQ9"/>
<dbReference type="RefSeq" id="WP_145253167.1">
    <property type="nucleotide sequence ID" value="NZ_CP036279.1"/>
</dbReference>
<dbReference type="NCBIfam" id="TIGR00663">
    <property type="entry name" value="dnan"/>
    <property type="match status" value="1"/>
</dbReference>
<evidence type="ECO:0000259" key="13">
    <source>
        <dbReference type="Pfam" id="PF02768"/>
    </source>
</evidence>
<dbReference type="OrthoDB" id="8421503at2"/>
<feature type="domain" description="DNA polymerase III beta sliding clamp N-terminal" evidence="11">
    <location>
        <begin position="1"/>
        <end position="119"/>
    </location>
</feature>
<evidence type="ECO:0000256" key="5">
    <source>
        <dbReference type="ARBA" id="ARBA00022679"/>
    </source>
</evidence>
<dbReference type="InterPro" id="IPR022637">
    <property type="entry name" value="DNA_polIII_beta_cen"/>
</dbReference>
<dbReference type="PANTHER" id="PTHR30478">
    <property type="entry name" value="DNA POLYMERASE III SUBUNIT BETA"/>
    <property type="match status" value="1"/>
</dbReference>
<dbReference type="SUPFAM" id="SSF55979">
    <property type="entry name" value="DNA clamp"/>
    <property type="match status" value="3"/>
</dbReference>
<sequence>MKLTANREGLLTAFQVVSSVVPARSTKPILTQIKLEASQEQSVLLATDLEMGVRYQVSGLQIQEPGQAVLRTSEVGMILRELPDEMLEIEATDSGITIAGAASRFELPASDPLQFPEIPDFGDRKGHRIKAGVLATMVKRTHFSVAPENSRYALHSLLIDFVDDKMQMVSTDGKRLALMPGQVTLEGERPEQLSLVPPRTLTLVQKTVLDPEEEIEIALSDNDILLRSSKVTVYSRLVEGRFPRYQDVIPSETGVQVPLTVGTFQAAVRQAKIVTTGESKGVDFRFSEGMLTLESRASDVGQSEVRLPIGYDGEELIVTFDPQLLLDALRVLDDEEEIILGMTDAKKASVLKTRDGYSYVVMPLTRER</sequence>
<feature type="domain" description="DNA polymerase III beta sliding clamp central" evidence="12">
    <location>
        <begin position="129"/>
        <end position="243"/>
    </location>
</feature>
<dbReference type="GO" id="GO:0009360">
    <property type="term" value="C:DNA polymerase III complex"/>
    <property type="evidence" value="ECO:0007669"/>
    <property type="project" value="InterPro"/>
</dbReference>
<evidence type="ECO:0000313" key="14">
    <source>
        <dbReference type="EMBL" id="QDU59175.1"/>
    </source>
</evidence>
<evidence type="ECO:0000256" key="7">
    <source>
        <dbReference type="ARBA" id="ARBA00022705"/>
    </source>
</evidence>
<accession>A0A518AWQ9</accession>
<dbReference type="GO" id="GO:0003677">
    <property type="term" value="F:DNA binding"/>
    <property type="evidence" value="ECO:0007669"/>
    <property type="project" value="UniProtKB-UniRule"/>
</dbReference>
<dbReference type="Pfam" id="PF02768">
    <property type="entry name" value="DNA_pol3_beta_3"/>
    <property type="match status" value="1"/>
</dbReference>
<dbReference type="GO" id="GO:0005737">
    <property type="term" value="C:cytoplasm"/>
    <property type="evidence" value="ECO:0007669"/>
    <property type="project" value="UniProtKB-SubCell"/>
</dbReference>